<protein>
    <submittedName>
        <fullName evidence="1">Uncharacterized protein</fullName>
    </submittedName>
</protein>
<name>A0A9N7UK03_PLEPL</name>
<dbReference type="AlphaFoldDB" id="A0A9N7UK03"/>
<reference evidence="1" key="1">
    <citation type="submission" date="2020-03" db="EMBL/GenBank/DDBJ databases">
        <authorList>
            <person name="Weist P."/>
        </authorList>
    </citation>
    <scope>NUCLEOTIDE SEQUENCE</scope>
</reference>
<keyword evidence="2" id="KW-1185">Reference proteome</keyword>
<evidence type="ECO:0000313" key="2">
    <source>
        <dbReference type="Proteomes" id="UP001153269"/>
    </source>
</evidence>
<proteinExistence type="predicted"/>
<comment type="caution">
    <text evidence="1">The sequence shown here is derived from an EMBL/GenBank/DDBJ whole genome shotgun (WGS) entry which is preliminary data.</text>
</comment>
<accession>A0A9N7UK03</accession>
<sequence length="101" mass="10760">MGGGDGGGKEVQTIHPSKWNTSRVSGALCVTVLHVKFMILLPASSNARDAGSSLAGRSAYPWLPARHVLWSQEIKELQTPDLQQDAEAANEIEAESSFLAA</sequence>
<evidence type="ECO:0000313" key="1">
    <source>
        <dbReference type="EMBL" id="CAB1431654.1"/>
    </source>
</evidence>
<dbReference type="EMBL" id="CADEAL010001358">
    <property type="protein sequence ID" value="CAB1431654.1"/>
    <property type="molecule type" value="Genomic_DNA"/>
</dbReference>
<gene>
    <name evidence="1" type="ORF">PLEPLA_LOCUS19711</name>
</gene>
<dbReference type="Proteomes" id="UP001153269">
    <property type="component" value="Unassembled WGS sequence"/>
</dbReference>
<organism evidence="1 2">
    <name type="scientific">Pleuronectes platessa</name>
    <name type="common">European plaice</name>
    <dbReference type="NCBI Taxonomy" id="8262"/>
    <lineage>
        <taxon>Eukaryota</taxon>
        <taxon>Metazoa</taxon>
        <taxon>Chordata</taxon>
        <taxon>Craniata</taxon>
        <taxon>Vertebrata</taxon>
        <taxon>Euteleostomi</taxon>
        <taxon>Actinopterygii</taxon>
        <taxon>Neopterygii</taxon>
        <taxon>Teleostei</taxon>
        <taxon>Neoteleostei</taxon>
        <taxon>Acanthomorphata</taxon>
        <taxon>Carangaria</taxon>
        <taxon>Pleuronectiformes</taxon>
        <taxon>Pleuronectoidei</taxon>
        <taxon>Pleuronectidae</taxon>
        <taxon>Pleuronectes</taxon>
    </lineage>
</organism>